<name>A0A2H3DSB5_ARMGA</name>
<protein>
    <submittedName>
        <fullName evidence="2">Uncharacterized protein</fullName>
    </submittedName>
</protein>
<evidence type="ECO:0000313" key="3">
    <source>
        <dbReference type="Proteomes" id="UP000217790"/>
    </source>
</evidence>
<keyword evidence="3" id="KW-1185">Reference proteome</keyword>
<accession>A0A2H3DSB5</accession>
<gene>
    <name evidence="2" type="ORF">ARMGADRAFT_568438</name>
</gene>
<organism evidence="2 3">
    <name type="scientific">Armillaria gallica</name>
    <name type="common">Bulbous honey fungus</name>
    <name type="synonym">Armillaria bulbosa</name>
    <dbReference type="NCBI Taxonomy" id="47427"/>
    <lineage>
        <taxon>Eukaryota</taxon>
        <taxon>Fungi</taxon>
        <taxon>Dikarya</taxon>
        <taxon>Basidiomycota</taxon>
        <taxon>Agaricomycotina</taxon>
        <taxon>Agaricomycetes</taxon>
        <taxon>Agaricomycetidae</taxon>
        <taxon>Agaricales</taxon>
        <taxon>Marasmiineae</taxon>
        <taxon>Physalacriaceae</taxon>
        <taxon>Armillaria</taxon>
    </lineage>
</organism>
<dbReference type="Proteomes" id="UP000217790">
    <property type="component" value="Unassembled WGS sequence"/>
</dbReference>
<reference evidence="3" key="1">
    <citation type="journal article" date="2017" name="Nat. Ecol. Evol.">
        <title>Genome expansion and lineage-specific genetic innovations in the forest pathogenic fungi Armillaria.</title>
        <authorList>
            <person name="Sipos G."/>
            <person name="Prasanna A.N."/>
            <person name="Walter M.C."/>
            <person name="O'Connor E."/>
            <person name="Balint B."/>
            <person name="Krizsan K."/>
            <person name="Kiss B."/>
            <person name="Hess J."/>
            <person name="Varga T."/>
            <person name="Slot J."/>
            <person name="Riley R."/>
            <person name="Boka B."/>
            <person name="Rigling D."/>
            <person name="Barry K."/>
            <person name="Lee J."/>
            <person name="Mihaltcheva S."/>
            <person name="LaButti K."/>
            <person name="Lipzen A."/>
            <person name="Waldron R."/>
            <person name="Moloney N.M."/>
            <person name="Sperisen C."/>
            <person name="Kredics L."/>
            <person name="Vagvoelgyi C."/>
            <person name="Patrignani A."/>
            <person name="Fitzpatrick D."/>
            <person name="Nagy I."/>
            <person name="Doyle S."/>
            <person name="Anderson J.B."/>
            <person name="Grigoriev I.V."/>
            <person name="Gueldener U."/>
            <person name="Muensterkoetter M."/>
            <person name="Nagy L.G."/>
        </authorList>
    </citation>
    <scope>NUCLEOTIDE SEQUENCE [LARGE SCALE GENOMIC DNA]</scope>
    <source>
        <strain evidence="3">Ar21-2</strain>
    </source>
</reference>
<dbReference type="InParanoid" id="A0A2H3DSB5"/>
<proteinExistence type="predicted"/>
<sequence>MSGGIKRLTSTEIIASSACTTNIPCIRNSPNPIRHAPDPPHSSRPPRSILSDPQGKHLCLSSHKSRTHVGFPTSIARRTDGKCC</sequence>
<dbReference type="EMBL" id="KZ293648">
    <property type="protein sequence ID" value="PBK98109.1"/>
    <property type="molecule type" value="Genomic_DNA"/>
</dbReference>
<dbReference type="AlphaFoldDB" id="A0A2H3DSB5"/>
<feature type="region of interest" description="Disordered" evidence="1">
    <location>
        <begin position="26"/>
        <end position="64"/>
    </location>
</feature>
<evidence type="ECO:0000256" key="1">
    <source>
        <dbReference type="SAM" id="MobiDB-lite"/>
    </source>
</evidence>
<evidence type="ECO:0000313" key="2">
    <source>
        <dbReference type="EMBL" id="PBK98109.1"/>
    </source>
</evidence>